<feature type="region of interest" description="Disordered" evidence="1">
    <location>
        <begin position="67"/>
        <end position="89"/>
    </location>
</feature>
<dbReference type="EMBL" id="BAABME010001082">
    <property type="protein sequence ID" value="GAA0147462.1"/>
    <property type="molecule type" value="Genomic_DNA"/>
</dbReference>
<reference evidence="2 3" key="1">
    <citation type="submission" date="2024-01" db="EMBL/GenBank/DDBJ databases">
        <title>The complete chloroplast genome sequence of Lithospermum erythrorhizon: insights into the phylogenetic relationship among Boraginaceae species and the maternal lineages of purple gromwells.</title>
        <authorList>
            <person name="Okada T."/>
            <person name="Watanabe K."/>
        </authorList>
    </citation>
    <scope>NUCLEOTIDE SEQUENCE [LARGE SCALE GENOMIC DNA]</scope>
</reference>
<dbReference type="Proteomes" id="UP001454036">
    <property type="component" value="Unassembled WGS sequence"/>
</dbReference>
<sequence>MDNHSIASAHGYTCTPGHSDVALGTLLGCTWSSSDRIWSRPNTPIRKAALSDVSSSCSTMLKHEAKLSSGRSSISSEAGLPNLSKTDFL</sequence>
<keyword evidence="3" id="KW-1185">Reference proteome</keyword>
<proteinExistence type="predicted"/>
<organism evidence="2 3">
    <name type="scientific">Lithospermum erythrorhizon</name>
    <name type="common">Purple gromwell</name>
    <name type="synonym">Lithospermum officinale var. erythrorhizon</name>
    <dbReference type="NCBI Taxonomy" id="34254"/>
    <lineage>
        <taxon>Eukaryota</taxon>
        <taxon>Viridiplantae</taxon>
        <taxon>Streptophyta</taxon>
        <taxon>Embryophyta</taxon>
        <taxon>Tracheophyta</taxon>
        <taxon>Spermatophyta</taxon>
        <taxon>Magnoliopsida</taxon>
        <taxon>eudicotyledons</taxon>
        <taxon>Gunneridae</taxon>
        <taxon>Pentapetalae</taxon>
        <taxon>asterids</taxon>
        <taxon>lamiids</taxon>
        <taxon>Boraginales</taxon>
        <taxon>Boraginaceae</taxon>
        <taxon>Boraginoideae</taxon>
        <taxon>Lithospermeae</taxon>
        <taxon>Lithospermum</taxon>
    </lineage>
</organism>
<evidence type="ECO:0000313" key="2">
    <source>
        <dbReference type="EMBL" id="GAA0147462.1"/>
    </source>
</evidence>
<protein>
    <submittedName>
        <fullName evidence="2">Uncharacterized protein</fullName>
    </submittedName>
</protein>
<gene>
    <name evidence="2" type="ORF">LIER_07152</name>
</gene>
<name>A0AAV3PBS8_LITER</name>
<evidence type="ECO:0000256" key="1">
    <source>
        <dbReference type="SAM" id="MobiDB-lite"/>
    </source>
</evidence>
<comment type="caution">
    <text evidence="2">The sequence shown here is derived from an EMBL/GenBank/DDBJ whole genome shotgun (WGS) entry which is preliminary data.</text>
</comment>
<accession>A0AAV3PBS8</accession>
<dbReference type="AlphaFoldDB" id="A0AAV3PBS8"/>
<evidence type="ECO:0000313" key="3">
    <source>
        <dbReference type="Proteomes" id="UP001454036"/>
    </source>
</evidence>